<evidence type="ECO:0000313" key="9">
    <source>
        <dbReference type="EMBL" id="DAD52523.1"/>
    </source>
</evidence>
<accession>A0A8S5L4R0</accession>
<gene>
    <name evidence="9" type="primary">SRR6050698_1_1</name>
</gene>
<evidence type="ECO:0000256" key="3">
    <source>
        <dbReference type="ARBA" id="ARBA00022804"/>
    </source>
</evidence>
<keyword evidence="5" id="KW-1175">Viral attachment to host cell pilus</keyword>
<dbReference type="InterPro" id="IPR005563">
    <property type="entry name" value="A_protein"/>
</dbReference>
<comment type="similarity">
    <text evidence="7">Belongs to the Leviviricetes maturation protein family.</text>
</comment>
<keyword evidence="3" id="KW-1161">Viral attachment to host cell</keyword>
<evidence type="ECO:0000256" key="1">
    <source>
        <dbReference type="ARBA" id="ARBA00004328"/>
    </source>
</evidence>
<evidence type="ECO:0000313" key="10">
    <source>
        <dbReference type="Proteomes" id="UP000677440"/>
    </source>
</evidence>
<comment type="subcellular location">
    <subcellularLocation>
        <location evidence="1">Virion</location>
    </subcellularLocation>
</comment>
<reference evidence="9" key="1">
    <citation type="submission" date="2020-09" db="EMBL/GenBank/DDBJ databases">
        <title>Leviviricetes taxonomy.</title>
        <authorList>
            <person name="Stockdale S.R."/>
            <person name="Callanan J."/>
            <person name="Adriaenssens E.M."/>
            <person name="Kuhn J.H."/>
            <person name="Rumnieks J."/>
            <person name="Shkoporov A."/>
            <person name="Draper L.A."/>
            <person name="Ross P."/>
            <person name="Hill C."/>
        </authorList>
    </citation>
    <scope>NUCLEOTIDE SEQUENCE</scope>
</reference>
<dbReference type="Pfam" id="PF03863">
    <property type="entry name" value="Phage_mat-A"/>
    <property type="match status" value="1"/>
</dbReference>
<evidence type="ECO:0000256" key="6">
    <source>
        <dbReference type="ARBA" id="ARBA00023296"/>
    </source>
</evidence>
<dbReference type="GO" id="GO:0039666">
    <property type="term" value="P:virion attachment to host cell pilus"/>
    <property type="evidence" value="ECO:0007669"/>
    <property type="project" value="UniProtKB-KW"/>
</dbReference>
<name>A0A8S5L4R0_9VIRU</name>
<dbReference type="Proteomes" id="UP000677440">
    <property type="component" value="Segment"/>
</dbReference>
<evidence type="ECO:0000256" key="5">
    <source>
        <dbReference type="ARBA" id="ARBA00023104"/>
    </source>
</evidence>
<dbReference type="RefSeq" id="YP_010770055.1">
    <property type="nucleotide sequence ID" value="NC_074149.1"/>
</dbReference>
<keyword evidence="2" id="KW-0945">Host-virus interaction</keyword>
<sequence>MTRYRHMVLTPDAYTPAVVRNRSNGTSNWTSGTPWQVHTRYHVRDMWDQVTPDFQRRKNSGDIVINSMESIVHNVTVNPFHLWVGYGTNGRQRSDSGVGAISVKWPLYTVVPDDLVQDAITEAVTTARANLAAPDFAGITAIAELKETLDLLKSPLAYLHRKTTRYAHRVKRARERHRRRAEYLQAFEAREAERARKWLKHKKSMSGFEPRQPPQWSRTFNRDPNRDPELLKTISSLWLTYRYGIMPLVYSVQDAMKAAAQAEVKVRQTGRGQVEKQHSLTEEMRLPVDGYNGYQYGTTNVYSSEIRVRGFCIGEYVTSFSQAFGLQLSDIPVAIWEGVPLSFVADWFLNVGEFLGALTTDLRANVLGCGVTVEVTTTVTCTSYLAVQSGFVNFGDQTGKQVYTGTSTHKYRARKSILDIGLVARVEMNAQRYADAAALIHQRLTRKKV</sequence>
<dbReference type="KEGG" id="vg:80399253"/>
<dbReference type="EMBL" id="BK014130">
    <property type="protein sequence ID" value="DAD52523.1"/>
    <property type="molecule type" value="Genomic_RNA"/>
</dbReference>
<dbReference type="GeneID" id="80399253"/>
<evidence type="ECO:0000256" key="4">
    <source>
        <dbReference type="ARBA" id="ARBA00022844"/>
    </source>
</evidence>
<feature type="region of interest" description="Disordered" evidence="8">
    <location>
        <begin position="203"/>
        <end position="224"/>
    </location>
</feature>
<organism evidence="9 10">
    <name type="scientific">ssRNA phage SRR6050698_1</name>
    <dbReference type="NCBI Taxonomy" id="2786482"/>
    <lineage>
        <taxon>Viruses</taxon>
        <taxon>Riboviria</taxon>
        <taxon>Orthornavirae</taxon>
        <taxon>Lenarviricota</taxon>
        <taxon>Leviviricetes</taxon>
        <taxon>Norzivirales</taxon>
        <taxon>Solspiviridae</taxon>
        <taxon>Eosonovirus</taxon>
        <taxon>Eosonovirus caenenecus</taxon>
    </lineage>
</organism>
<evidence type="ECO:0000256" key="2">
    <source>
        <dbReference type="ARBA" id="ARBA00022581"/>
    </source>
</evidence>
<proteinExistence type="inferred from homology"/>
<keyword evidence="6" id="KW-1160">Virus entry into host cell</keyword>
<keyword evidence="4" id="KW-0946">Virion</keyword>
<keyword evidence="10" id="KW-1185">Reference proteome</keyword>
<protein>
    <submittedName>
        <fullName evidence="9">Maturation protein</fullName>
    </submittedName>
</protein>
<evidence type="ECO:0000256" key="8">
    <source>
        <dbReference type="SAM" id="MobiDB-lite"/>
    </source>
</evidence>
<evidence type="ECO:0000256" key="7">
    <source>
        <dbReference type="ARBA" id="ARBA00035110"/>
    </source>
</evidence>
<dbReference type="GO" id="GO:0044423">
    <property type="term" value="C:virion component"/>
    <property type="evidence" value="ECO:0007669"/>
    <property type="project" value="UniProtKB-KW"/>
</dbReference>